<feature type="compositionally biased region" description="Pro residues" evidence="1">
    <location>
        <begin position="483"/>
        <end position="494"/>
    </location>
</feature>
<sequence length="774" mass="86237">MAERLDCSLPTSELGSIPGRVTPSFLASRNSVGRCRWSAGFLGDLLFPHLCIPALVEEISVEGTKVGLFRKTVCTRMKEGIFTKRCNAIAYVSGRIILDVQEMCDTPCLLVALCTAPILAVVSDFPLADHFRRPSLLSWLVFYRSVAQPPRLPTLKTAGSEARRTFILSLALIWKVTSLRPVLRIRSSPTGLVFLLSFKSCYLFPGDRWHEKVKQVVGGYRPPSRNTQPGRRSKTLFREQSKDPFNGCLEVSMQRGSRRPPMSVLTIPDADTEFVNAAWPSVKLHKPVECTTNNAYSCWALIGHQLVNHGMQVSIPENTELVRRILAQERWLLVTSRARLYPIEARQASALPSALFVVRRAEGCCRVSTLRESRRVGRKAVQVLGDGDLLRPASELGLPHLLVHGRNDALPALLRSERRLHPVLCRRHVGSTFANQRPVTHSPAGSPTNREHFVACYSRSDARRKVVSYSAPTETAPRRVYFRPPPPVSPPPPEQTRALDSHESALATRRRRARTQLTSLSAGPPWHPTVEWPHPRTRRPAASSLSVLFYFVLSPPPSFVLRSDPTYASSRTSKPISVASYSVNLRPIHSEFSQVGIVPDDAADRRVFLGISRFPPPFHSGTLHTHFTLIGSPDLTVKNRPNLFTPSVSSLHLSSEKLLVTRVQEFSMCAAVDDSDSLRFLCYDRSGLLFLGFPLTSGMKSDLVARSPRWERCSLLLHSSYITPSPEFILRGGGGETTRQHQLCGFGSRRYVSECVCGGDVSVSLRLRVAPFRR</sequence>
<name>A0ABQ9HVE5_9NEOP</name>
<evidence type="ECO:0000313" key="2">
    <source>
        <dbReference type="EMBL" id="KAJ8888341.1"/>
    </source>
</evidence>
<keyword evidence="3" id="KW-1185">Reference proteome</keyword>
<comment type="caution">
    <text evidence="2">The sequence shown here is derived from an EMBL/GenBank/DDBJ whole genome shotgun (WGS) entry which is preliminary data.</text>
</comment>
<reference evidence="2 3" key="1">
    <citation type="submission" date="2023-02" db="EMBL/GenBank/DDBJ databases">
        <title>LHISI_Scaffold_Assembly.</title>
        <authorList>
            <person name="Stuart O.P."/>
            <person name="Cleave R."/>
            <person name="Magrath M.J.L."/>
            <person name="Mikheyev A.S."/>
        </authorList>
    </citation>
    <scope>NUCLEOTIDE SEQUENCE [LARGE SCALE GENOMIC DNA]</scope>
    <source>
        <strain evidence="2">Daus_M_001</strain>
        <tissue evidence="2">Leg muscle</tissue>
    </source>
</reference>
<accession>A0ABQ9HVE5</accession>
<proteinExistence type="predicted"/>
<protein>
    <submittedName>
        <fullName evidence="2">Uncharacterized protein</fullName>
    </submittedName>
</protein>
<organism evidence="2 3">
    <name type="scientific">Dryococelus australis</name>
    <dbReference type="NCBI Taxonomy" id="614101"/>
    <lineage>
        <taxon>Eukaryota</taxon>
        <taxon>Metazoa</taxon>
        <taxon>Ecdysozoa</taxon>
        <taxon>Arthropoda</taxon>
        <taxon>Hexapoda</taxon>
        <taxon>Insecta</taxon>
        <taxon>Pterygota</taxon>
        <taxon>Neoptera</taxon>
        <taxon>Polyneoptera</taxon>
        <taxon>Phasmatodea</taxon>
        <taxon>Verophasmatodea</taxon>
        <taxon>Anareolatae</taxon>
        <taxon>Phasmatidae</taxon>
        <taxon>Eurycanthinae</taxon>
        <taxon>Dryococelus</taxon>
    </lineage>
</organism>
<feature type="region of interest" description="Disordered" evidence="1">
    <location>
        <begin position="477"/>
        <end position="532"/>
    </location>
</feature>
<dbReference type="EMBL" id="JARBHB010000003">
    <property type="protein sequence ID" value="KAJ8888341.1"/>
    <property type="molecule type" value="Genomic_DNA"/>
</dbReference>
<gene>
    <name evidence="2" type="ORF">PR048_007828</name>
</gene>
<dbReference type="Proteomes" id="UP001159363">
    <property type="component" value="Chromosome 3"/>
</dbReference>
<evidence type="ECO:0000313" key="3">
    <source>
        <dbReference type="Proteomes" id="UP001159363"/>
    </source>
</evidence>
<evidence type="ECO:0000256" key="1">
    <source>
        <dbReference type="SAM" id="MobiDB-lite"/>
    </source>
</evidence>